<dbReference type="InterPro" id="IPR022147">
    <property type="entry name" value="GSIII_N"/>
</dbReference>
<evidence type="ECO:0000256" key="1">
    <source>
        <dbReference type="ARBA" id="ARBA00045640"/>
    </source>
</evidence>
<evidence type="ECO:0000259" key="4">
    <source>
        <dbReference type="PROSITE" id="PS51986"/>
    </source>
</evidence>
<dbReference type="InterPro" id="IPR052725">
    <property type="entry name" value="GS_Type-3"/>
</dbReference>
<dbReference type="InterPro" id="IPR027303">
    <property type="entry name" value="Gln_synth_gly_rich_site"/>
</dbReference>
<dbReference type="PROSITE" id="PS51986">
    <property type="entry name" value="GS_BETA_GRASP"/>
    <property type="match status" value="1"/>
</dbReference>
<dbReference type="RefSeq" id="WP_046662456.1">
    <property type="nucleotide sequence ID" value="NZ_CP011304.1"/>
</dbReference>
<comment type="similarity">
    <text evidence="2 3">Belongs to the glutamine synthetase family.</text>
</comment>
<organism evidence="6 7">
    <name type="scientific">Microcystis aeruginosa NIES-2549</name>
    <dbReference type="NCBI Taxonomy" id="1641812"/>
    <lineage>
        <taxon>Bacteria</taxon>
        <taxon>Bacillati</taxon>
        <taxon>Cyanobacteriota</taxon>
        <taxon>Cyanophyceae</taxon>
        <taxon>Oscillatoriophycideae</taxon>
        <taxon>Chroococcales</taxon>
        <taxon>Microcystaceae</taxon>
        <taxon>Microcystis</taxon>
    </lineage>
</organism>
<protein>
    <submittedName>
        <fullName evidence="6">Glutamine synthetase type III, GlnN</fullName>
        <ecNumber evidence="6">6.3.1.2</ecNumber>
    </submittedName>
</protein>
<dbReference type="AlphaFoldDB" id="A0A0F6U549"/>
<proteinExistence type="inferred from homology"/>
<reference evidence="6 7" key="1">
    <citation type="journal article" date="2015" name="Genome Announc.">
        <title>Complete Genome Sequence of Microcystis aeruginosa NIES-2549, a Bloom-Forming Cyanobacterium from Lake Kasumigaura, Japan.</title>
        <authorList>
            <person name="Yamaguchi H."/>
            <person name="Suzuki S."/>
            <person name="Tanabe Y."/>
            <person name="Osana Y."/>
            <person name="Shimura Y."/>
            <person name="Ishida K."/>
            <person name="Kawachi M."/>
        </authorList>
    </citation>
    <scope>NUCLEOTIDE SEQUENCE [LARGE SCALE GENOMIC DNA]</scope>
    <source>
        <strain evidence="6 7">NIES-2549</strain>
    </source>
</reference>
<dbReference type="HOGENOM" id="CLU_024307_0_0_3"/>
<name>A0A0F6U549_MICAE</name>
<dbReference type="Gene3D" id="1.20.120.1560">
    <property type="match status" value="1"/>
</dbReference>
<dbReference type="InterPro" id="IPR008147">
    <property type="entry name" value="Gln_synt_N"/>
</dbReference>
<comment type="function">
    <text evidence="1">Involved in nitrogen metabolism via ammonium assimilation. Catalyzes the ATP-dependent biosynthesis of glutamine from glutamate and ammonia.</text>
</comment>
<accession>A0A0F6U549</accession>
<feature type="domain" description="GS beta-grasp" evidence="4">
    <location>
        <begin position="85"/>
        <end position="178"/>
    </location>
</feature>
<dbReference type="PANTHER" id="PTHR42974">
    <property type="entry name" value="GLUTAMINE SYNTHETASE"/>
    <property type="match status" value="1"/>
</dbReference>
<evidence type="ECO:0000313" key="7">
    <source>
        <dbReference type="Proteomes" id="UP000034103"/>
    </source>
</evidence>
<keyword evidence="6" id="KW-0436">Ligase</keyword>
<dbReference type="Pfam" id="PF18318">
    <property type="entry name" value="Gln-synt_C-ter"/>
    <property type="match status" value="1"/>
</dbReference>
<dbReference type="PROSITE" id="PS00181">
    <property type="entry name" value="GLNA_ATP"/>
    <property type="match status" value="1"/>
</dbReference>
<evidence type="ECO:0000259" key="5">
    <source>
        <dbReference type="PROSITE" id="PS51987"/>
    </source>
</evidence>
<evidence type="ECO:0000313" key="6">
    <source>
        <dbReference type="EMBL" id="AKE65082.1"/>
    </source>
</evidence>
<dbReference type="InterPro" id="IPR040577">
    <property type="entry name" value="Gln-synt_C"/>
</dbReference>
<dbReference type="PANTHER" id="PTHR42974:SF1">
    <property type="entry name" value="TYPE-3 GLUTAMINE SYNTHETASE"/>
    <property type="match status" value="1"/>
</dbReference>
<gene>
    <name evidence="6" type="ORF">MYAER_2742</name>
</gene>
<dbReference type="PROSITE" id="PS51987">
    <property type="entry name" value="GS_CATALYTIC"/>
    <property type="match status" value="1"/>
</dbReference>
<dbReference type="Gene3D" id="3.30.590.10">
    <property type="entry name" value="Glutamine synthetase/guanido kinase, catalytic domain"/>
    <property type="match status" value="1"/>
</dbReference>
<evidence type="ECO:0000256" key="3">
    <source>
        <dbReference type="RuleBase" id="RU000384"/>
    </source>
</evidence>
<sequence>MSYGTRVQAISQVTDRKPLPSKIPQRLEALWATDVFTLSKMQASLPKDVFKSVKNTILTGGKLDVSIAGTVAAAMKDWATSKGALYYAHVFYPMTNATAEKHDGFISVQSDGSVITEFTGKVLVQGEPDGSSFPNGGLRSTFEARGYTAWDVTSPAYVMETDNGVTLCIPTVFISWTGEALDKKTPLLRSISSMSKAATRVLKLLGHTEVAPVNSSCGAEQEYFLVDAHFAHSRPDLLLTGRTLFGKPAAKGQQFDDHYFGAIPERVQVFMQEVEERMYRLGIPAKTRHNEVAPGQFEIAPFFEAANVASDHQQLIMTLLKSTAKKHGFVCLLHEKPFAGINGSGKHVNWSVGNATQGNLLDPGDTPHANMQFLLFCGAVIRGVHKYGPLLRAVVATASNDHRLGANEAPPAIISVYLGSQLEKVFDQISQGRIEGSDAPGLMDLGVDTLPVFPKDPGDRNRTSPFAFTGNRFEFRAVGSNQSVSGPLVAMNTILADSLTWVADNLESRMKAGEDLNTAAEGVLKEIMDKHRNVIFGGNGYSPEWHKMAVEERGLANLRTTADALPVLKADYIEELFARMGVFTPVELESRFDVYAEQYLLAIEVEAELVVSMAKTIIYPAAVRYLSELSLAIANAAAIGIEMDKERAQTVSNLIKLLMDSVGKLSEAMAKDDFDSIEEHMQYSAQTIRPLMDKVREYADTLEGEVADNFWPLPTYQEMLFVK</sequence>
<evidence type="ECO:0000256" key="2">
    <source>
        <dbReference type="PROSITE-ProRule" id="PRU01330"/>
    </source>
</evidence>
<dbReference type="PATRIC" id="fig|1641812.3.peg.2838"/>
<dbReference type="SUPFAM" id="SSF55931">
    <property type="entry name" value="Glutamine synthetase/guanido kinase"/>
    <property type="match status" value="1"/>
</dbReference>
<dbReference type="Pfam" id="PF00120">
    <property type="entry name" value="Gln-synt_C"/>
    <property type="match status" value="1"/>
</dbReference>
<dbReference type="EC" id="6.3.1.2" evidence="6"/>
<dbReference type="GO" id="GO:0004356">
    <property type="term" value="F:glutamine synthetase activity"/>
    <property type="evidence" value="ECO:0007669"/>
    <property type="project" value="UniProtKB-EC"/>
</dbReference>
<dbReference type="Pfam" id="PF12437">
    <property type="entry name" value="GSIII_N"/>
    <property type="match status" value="1"/>
</dbReference>
<feature type="domain" description="GS catalytic" evidence="5">
    <location>
        <begin position="194"/>
        <end position="618"/>
    </location>
</feature>
<dbReference type="EMBL" id="CP011304">
    <property type="protein sequence ID" value="AKE65082.1"/>
    <property type="molecule type" value="Genomic_DNA"/>
</dbReference>
<dbReference type="SMART" id="SM01230">
    <property type="entry name" value="Gln-synt_C"/>
    <property type="match status" value="1"/>
</dbReference>
<dbReference type="InterPro" id="IPR008146">
    <property type="entry name" value="Gln_synth_cat_dom"/>
</dbReference>
<dbReference type="InterPro" id="IPR014746">
    <property type="entry name" value="Gln_synth/guanido_kin_cat_dom"/>
</dbReference>
<dbReference type="GO" id="GO:0006542">
    <property type="term" value="P:glutamine biosynthetic process"/>
    <property type="evidence" value="ECO:0007669"/>
    <property type="project" value="InterPro"/>
</dbReference>
<dbReference type="Proteomes" id="UP000034103">
    <property type="component" value="Chromosome"/>
</dbReference>